<sequence>MSSFDAGLIFVLSLFAALAVAYRYLGDYVFRVVTGTRHSRVERGVYRLFGADPAREQSWVQYAGSLLAFSGISILFLYAFLRLQGKLGWLSNGLPGVPDHLAWNVAVSFVTNANWQAYSGESTMGHLVQMTGFGVQQFASAGVGIAVAVVLVRGFARSQTDRLGNFWVDLTRIILRILLPFSVLIAIVLIVGGVVQNLSAGAEVSTLTGGSQTITGGPVASWEAIKLLGTNGGGFYNVNSAHPFENPSGWTNWLELFLLLCIPVSLVRVYGRMVGQNRQGYAILAVFAILVLASGTLLNIFESAGHGTVPQAVGAALEGKDVRFGVQQSAIFAALNTVGSGGVAISSHDSYTALGGGLLMLNIMLGGLGIGAVGTGLYGYLIFAMTTAKLAGLMVGRTPEFLGKKVSVREMKLVSLYTLVPPVLTLTGTAAAFMTGHNSTALNVGPHGLSEVLYAFTSASTANGSSFAGIAVNTPWWNVALGLIILFGRFLAIIVVLALAGTLARRQTIPVSAGTLPTDTPLFVGMVVAVTVILTSLTYLPALALGPLAEAL</sequence>
<dbReference type="PIRSF" id="PIRSF001294">
    <property type="entry name" value="K_ATPaseA"/>
    <property type="match status" value="1"/>
</dbReference>
<keyword evidence="3 9" id="KW-0633">Potassium transport</keyword>
<keyword evidence="7 9" id="KW-0406">Ion transport</keyword>
<evidence type="ECO:0000256" key="4">
    <source>
        <dbReference type="ARBA" id="ARBA00022692"/>
    </source>
</evidence>
<keyword evidence="6 9" id="KW-1133">Transmembrane helix</keyword>
<evidence type="ECO:0000256" key="9">
    <source>
        <dbReference type="HAMAP-Rule" id="MF_00275"/>
    </source>
</evidence>
<organism evidence="10 11">
    <name type="scientific">Planotetraspora phitsanulokensis</name>
    <dbReference type="NCBI Taxonomy" id="575192"/>
    <lineage>
        <taxon>Bacteria</taxon>
        <taxon>Bacillati</taxon>
        <taxon>Actinomycetota</taxon>
        <taxon>Actinomycetes</taxon>
        <taxon>Streptosporangiales</taxon>
        <taxon>Streptosporangiaceae</taxon>
        <taxon>Planotetraspora</taxon>
    </lineage>
</organism>
<dbReference type="NCBIfam" id="TIGR00680">
    <property type="entry name" value="kdpA"/>
    <property type="match status" value="1"/>
</dbReference>
<evidence type="ECO:0000256" key="2">
    <source>
        <dbReference type="ARBA" id="ARBA00022475"/>
    </source>
</evidence>
<keyword evidence="4 9" id="KW-0812">Transmembrane</keyword>
<feature type="transmembrane region" description="Helical" evidence="9">
    <location>
        <begin position="281"/>
        <end position="301"/>
    </location>
</feature>
<keyword evidence="11" id="KW-1185">Reference proteome</keyword>
<dbReference type="RefSeq" id="WP_204071645.1">
    <property type="nucleotide sequence ID" value="NZ_BAABHI010000012.1"/>
</dbReference>
<reference evidence="10 11" key="1">
    <citation type="submission" date="2021-01" db="EMBL/GenBank/DDBJ databases">
        <title>Whole genome shotgun sequence of Planotetraspora phitsanulokensis NBRC 104273.</title>
        <authorList>
            <person name="Komaki H."/>
            <person name="Tamura T."/>
        </authorList>
    </citation>
    <scope>NUCLEOTIDE SEQUENCE [LARGE SCALE GENOMIC DNA]</scope>
    <source>
        <strain evidence="10 11">NBRC 104273</strain>
    </source>
</reference>
<dbReference type="AlphaFoldDB" id="A0A8J3XCB1"/>
<comment type="similarity">
    <text evidence="9">Belongs to the KdpA family.</text>
</comment>
<proteinExistence type="inferred from homology"/>
<evidence type="ECO:0000313" key="10">
    <source>
        <dbReference type="EMBL" id="GII35932.1"/>
    </source>
</evidence>
<dbReference type="InterPro" id="IPR004623">
    <property type="entry name" value="KdpA"/>
</dbReference>
<dbReference type="EMBL" id="BOOP01000003">
    <property type="protein sequence ID" value="GII35932.1"/>
    <property type="molecule type" value="Genomic_DNA"/>
</dbReference>
<keyword evidence="5 9" id="KW-0630">Potassium</keyword>
<comment type="function">
    <text evidence="9">Part of the high-affinity ATP-driven potassium transport (or Kdp) system, which catalyzes the hydrolysis of ATP coupled with the electrogenic transport of potassium into the cytoplasm. This subunit binds the extracellular potassium ions and delivers the ions to the membrane domain of KdpB through an intramembrane tunnel.</text>
</comment>
<protein>
    <recommendedName>
        <fullName evidence="9">Potassium-transporting ATPase potassium-binding subunit</fullName>
    </recommendedName>
    <alternativeName>
        <fullName evidence="9">ATP phosphohydrolase [potassium-transporting] A chain</fullName>
    </alternativeName>
    <alternativeName>
        <fullName evidence="9">Potassium-binding and translocating subunit A</fullName>
    </alternativeName>
    <alternativeName>
        <fullName evidence="9">Potassium-translocating ATPase A chain</fullName>
    </alternativeName>
</protein>
<name>A0A8J3XCB1_9ACTN</name>
<evidence type="ECO:0000256" key="1">
    <source>
        <dbReference type="ARBA" id="ARBA00022448"/>
    </source>
</evidence>
<feature type="transmembrane region" description="Helical" evidence="9">
    <location>
        <begin position="359"/>
        <end position="383"/>
    </location>
</feature>
<dbReference type="GO" id="GO:0008556">
    <property type="term" value="F:P-type potassium transmembrane transporter activity"/>
    <property type="evidence" value="ECO:0007669"/>
    <property type="project" value="InterPro"/>
</dbReference>
<gene>
    <name evidence="10" type="primary">kdpA_3</name>
    <name evidence="9" type="synonym">kdpA</name>
    <name evidence="10" type="ORF">Pph01_09350</name>
</gene>
<feature type="transmembrane region" description="Helical" evidence="9">
    <location>
        <begin position="476"/>
        <end position="501"/>
    </location>
</feature>
<comment type="subunit">
    <text evidence="9">The system is composed of three essential subunits: KdpA, KdpB and KdpC.</text>
</comment>
<dbReference type="HAMAP" id="MF_00275">
    <property type="entry name" value="KdpA"/>
    <property type="match status" value="1"/>
</dbReference>
<keyword evidence="1 9" id="KW-0813">Transport</keyword>
<dbReference type="PANTHER" id="PTHR30607">
    <property type="entry name" value="POTASSIUM-TRANSPORTING ATPASE A CHAIN"/>
    <property type="match status" value="1"/>
</dbReference>
<comment type="caution">
    <text evidence="10">The sequence shown here is derived from an EMBL/GenBank/DDBJ whole genome shotgun (WGS) entry which is preliminary data.</text>
</comment>
<dbReference type="PANTHER" id="PTHR30607:SF2">
    <property type="entry name" value="POTASSIUM-TRANSPORTING ATPASE POTASSIUM-BINDING SUBUNIT"/>
    <property type="match status" value="1"/>
</dbReference>
<feature type="transmembrane region" description="Helical" evidence="9">
    <location>
        <begin position="138"/>
        <end position="156"/>
    </location>
</feature>
<dbReference type="GO" id="GO:0030955">
    <property type="term" value="F:potassium ion binding"/>
    <property type="evidence" value="ECO:0007669"/>
    <property type="project" value="UniProtKB-UniRule"/>
</dbReference>
<dbReference type="GO" id="GO:0005886">
    <property type="term" value="C:plasma membrane"/>
    <property type="evidence" value="ECO:0007669"/>
    <property type="project" value="UniProtKB-SubCell"/>
</dbReference>
<evidence type="ECO:0000256" key="8">
    <source>
        <dbReference type="ARBA" id="ARBA00023136"/>
    </source>
</evidence>
<evidence type="ECO:0000256" key="7">
    <source>
        <dbReference type="ARBA" id="ARBA00023065"/>
    </source>
</evidence>
<evidence type="ECO:0000256" key="6">
    <source>
        <dbReference type="ARBA" id="ARBA00022989"/>
    </source>
</evidence>
<feature type="transmembrane region" description="Helical" evidence="9">
    <location>
        <begin position="250"/>
        <end position="269"/>
    </location>
</feature>
<comment type="caution">
    <text evidence="9">Lacks conserved residue(s) required for the propagation of feature annotation.</text>
</comment>
<keyword evidence="8 9" id="KW-0472">Membrane</keyword>
<evidence type="ECO:0000313" key="11">
    <source>
        <dbReference type="Proteomes" id="UP000622547"/>
    </source>
</evidence>
<evidence type="ECO:0000256" key="5">
    <source>
        <dbReference type="ARBA" id="ARBA00022958"/>
    </source>
</evidence>
<evidence type="ECO:0000256" key="3">
    <source>
        <dbReference type="ARBA" id="ARBA00022538"/>
    </source>
</evidence>
<dbReference type="Pfam" id="PF03814">
    <property type="entry name" value="KdpA"/>
    <property type="match status" value="1"/>
</dbReference>
<comment type="subcellular location">
    <subcellularLocation>
        <location evidence="9">Cell membrane</location>
        <topology evidence="9">Multi-pass membrane protein</topology>
    </subcellularLocation>
</comment>
<dbReference type="Proteomes" id="UP000622547">
    <property type="component" value="Unassembled WGS sequence"/>
</dbReference>
<accession>A0A8J3XCB1</accession>
<feature type="transmembrane region" description="Helical" evidence="9">
    <location>
        <begin position="59"/>
        <end position="81"/>
    </location>
</feature>
<feature type="transmembrane region" description="Helical" evidence="9">
    <location>
        <begin position="414"/>
        <end position="434"/>
    </location>
</feature>
<feature type="transmembrane region" description="Helical" evidence="9">
    <location>
        <begin position="177"/>
        <end position="195"/>
    </location>
</feature>
<keyword evidence="2 9" id="KW-1003">Cell membrane</keyword>
<feature type="transmembrane region" description="Helical" evidence="9">
    <location>
        <begin position="522"/>
        <end position="542"/>
    </location>
</feature>